<evidence type="ECO:0000313" key="2">
    <source>
        <dbReference type="EnsemblProtists" id="PYU1_T014254"/>
    </source>
</evidence>
<keyword evidence="3" id="KW-1185">Reference proteome</keyword>
<protein>
    <submittedName>
        <fullName evidence="2">Uncharacterized protein</fullName>
    </submittedName>
</protein>
<evidence type="ECO:0000256" key="1">
    <source>
        <dbReference type="SAM" id="MobiDB-lite"/>
    </source>
</evidence>
<dbReference type="Proteomes" id="UP000019132">
    <property type="component" value="Unassembled WGS sequence"/>
</dbReference>
<dbReference type="AlphaFoldDB" id="K3XAK5"/>
<dbReference type="OMA" id="SFNFRHL"/>
<reference evidence="2" key="3">
    <citation type="submission" date="2015-02" db="UniProtKB">
        <authorList>
            <consortium name="EnsemblProtists"/>
        </authorList>
    </citation>
    <scope>IDENTIFICATION</scope>
    <source>
        <strain evidence="2">DAOM BR144</strain>
    </source>
</reference>
<dbReference type="HOGENOM" id="CLU_932127_0_0_1"/>
<accession>K3XAK5</accession>
<dbReference type="eggNOG" id="ENOG502S1M8">
    <property type="taxonomic scope" value="Eukaryota"/>
</dbReference>
<feature type="compositionally biased region" description="Low complexity" evidence="1">
    <location>
        <begin position="114"/>
        <end position="127"/>
    </location>
</feature>
<sequence>MATASFNVRELLELERQLYQESIDRTQQQHTELLRGSLEAFVVRCIPFEDEKGWETEAAMVQLQLNKRNGLDLLEFELKQAEDVHQAREELKQQLLANAHRRLRRVQSRLQSLREAATNSNAVTSSSPMQRKRRQREVPTPSPTKDALSASDEEDVGRQTLLHEVHDVQRRAQKAFNLRHLVDGLPSAARVVDDVFAEMEKLQQHLSAKAAASQDASQGVRIDVNTEDQVLDVYEKADARVPDATFRVNDFVVLSSRLSEEDFYGQVAAIAKHELHVVLVCGTKACVTTYALQTQQCTLRHQPQRTYESLLLLGYDERTILDTKQIRLDAQLRKKGKRKRTLDIRRGF</sequence>
<reference evidence="3" key="1">
    <citation type="journal article" date="2010" name="Genome Biol.">
        <title>Genome sequence of the necrotrophic plant pathogen Pythium ultimum reveals original pathogenicity mechanisms and effector repertoire.</title>
        <authorList>
            <person name="Levesque C.A."/>
            <person name="Brouwer H."/>
            <person name="Cano L."/>
            <person name="Hamilton J.P."/>
            <person name="Holt C."/>
            <person name="Huitema E."/>
            <person name="Raffaele S."/>
            <person name="Robideau G.P."/>
            <person name="Thines M."/>
            <person name="Win J."/>
            <person name="Zerillo M.M."/>
            <person name="Beakes G.W."/>
            <person name="Boore J.L."/>
            <person name="Busam D."/>
            <person name="Dumas B."/>
            <person name="Ferriera S."/>
            <person name="Fuerstenberg S.I."/>
            <person name="Gachon C.M."/>
            <person name="Gaulin E."/>
            <person name="Govers F."/>
            <person name="Grenville-Briggs L."/>
            <person name="Horner N."/>
            <person name="Hostetler J."/>
            <person name="Jiang R.H."/>
            <person name="Johnson J."/>
            <person name="Krajaejun T."/>
            <person name="Lin H."/>
            <person name="Meijer H.J."/>
            <person name="Moore B."/>
            <person name="Morris P."/>
            <person name="Phuntmart V."/>
            <person name="Puiu D."/>
            <person name="Shetty J."/>
            <person name="Stajich J.E."/>
            <person name="Tripathy S."/>
            <person name="Wawra S."/>
            <person name="van West P."/>
            <person name="Whitty B.R."/>
            <person name="Coutinho P.M."/>
            <person name="Henrissat B."/>
            <person name="Martin F."/>
            <person name="Thomas P.D."/>
            <person name="Tyler B.M."/>
            <person name="De Vries R.P."/>
            <person name="Kamoun S."/>
            <person name="Yandell M."/>
            <person name="Tisserat N."/>
            <person name="Buell C.R."/>
        </authorList>
    </citation>
    <scope>NUCLEOTIDE SEQUENCE</scope>
    <source>
        <strain evidence="3">DAOM:BR144</strain>
    </source>
</reference>
<dbReference type="EnsemblProtists" id="PYU1_T014254">
    <property type="protein sequence ID" value="PYU1_T014254"/>
    <property type="gene ID" value="PYU1_G014224"/>
</dbReference>
<dbReference type="InParanoid" id="K3XAK5"/>
<evidence type="ECO:0000313" key="3">
    <source>
        <dbReference type="Proteomes" id="UP000019132"/>
    </source>
</evidence>
<dbReference type="VEuPathDB" id="FungiDB:PYU1_G014224"/>
<proteinExistence type="predicted"/>
<feature type="region of interest" description="Disordered" evidence="1">
    <location>
        <begin position="114"/>
        <end position="155"/>
    </location>
</feature>
<dbReference type="EMBL" id="GL376600">
    <property type="status" value="NOT_ANNOTATED_CDS"/>
    <property type="molecule type" value="Genomic_DNA"/>
</dbReference>
<name>K3XAK5_GLOUD</name>
<organism evidence="2 3">
    <name type="scientific">Globisporangium ultimum (strain ATCC 200006 / CBS 805.95 / DAOM BR144)</name>
    <name type="common">Pythium ultimum</name>
    <dbReference type="NCBI Taxonomy" id="431595"/>
    <lineage>
        <taxon>Eukaryota</taxon>
        <taxon>Sar</taxon>
        <taxon>Stramenopiles</taxon>
        <taxon>Oomycota</taxon>
        <taxon>Peronosporomycetes</taxon>
        <taxon>Pythiales</taxon>
        <taxon>Pythiaceae</taxon>
        <taxon>Globisporangium</taxon>
    </lineage>
</organism>
<reference evidence="3" key="2">
    <citation type="submission" date="2010-04" db="EMBL/GenBank/DDBJ databases">
        <authorList>
            <person name="Buell R."/>
            <person name="Hamilton J."/>
            <person name="Hostetler J."/>
        </authorList>
    </citation>
    <scope>NUCLEOTIDE SEQUENCE [LARGE SCALE GENOMIC DNA]</scope>
    <source>
        <strain evidence="3">DAOM:BR144</strain>
    </source>
</reference>